<dbReference type="PANTHER" id="PTHR36840">
    <property type="entry name" value="BLL5714 PROTEIN"/>
    <property type="match status" value="1"/>
</dbReference>
<feature type="transmembrane region" description="Helical" evidence="2">
    <location>
        <begin position="253"/>
        <end position="271"/>
    </location>
</feature>
<keyword evidence="2" id="KW-1133">Transmembrane helix</keyword>
<feature type="transmembrane region" description="Helical" evidence="2">
    <location>
        <begin position="166"/>
        <end position="184"/>
    </location>
</feature>
<proteinExistence type="predicted"/>
<protein>
    <submittedName>
        <fullName evidence="3">Low temperature requirement protein A</fullName>
    </submittedName>
</protein>
<accession>A0ABW8CXE2</accession>
<dbReference type="EMBL" id="JBITYT010000010">
    <property type="protein sequence ID" value="MFI9122253.1"/>
    <property type="molecule type" value="Genomic_DNA"/>
</dbReference>
<evidence type="ECO:0000313" key="3">
    <source>
        <dbReference type="EMBL" id="MFI9122253.1"/>
    </source>
</evidence>
<evidence type="ECO:0000256" key="1">
    <source>
        <dbReference type="SAM" id="MobiDB-lite"/>
    </source>
</evidence>
<feature type="transmembrane region" description="Helical" evidence="2">
    <location>
        <begin position="377"/>
        <end position="393"/>
    </location>
</feature>
<keyword evidence="2" id="KW-0472">Membrane</keyword>
<feature type="transmembrane region" description="Helical" evidence="2">
    <location>
        <begin position="351"/>
        <end position="371"/>
    </location>
</feature>
<feature type="transmembrane region" description="Helical" evidence="2">
    <location>
        <begin position="59"/>
        <end position="79"/>
    </location>
</feature>
<feature type="transmembrane region" description="Helical" evidence="2">
    <location>
        <begin position="292"/>
        <end position="313"/>
    </location>
</feature>
<feature type="transmembrane region" description="Helical" evidence="2">
    <location>
        <begin position="325"/>
        <end position="344"/>
    </location>
</feature>
<keyword evidence="4" id="KW-1185">Reference proteome</keyword>
<evidence type="ECO:0000256" key="2">
    <source>
        <dbReference type="SAM" id="Phobius"/>
    </source>
</evidence>
<dbReference type="Pfam" id="PF06772">
    <property type="entry name" value="LtrA"/>
    <property type="match status" value="1"/>
</dbReference>
<evidence type="ECO:0000313" key="4">
    <source>
        <dbReference type="Proteomes" id="UP001614391"/>
    </source>
</evidence>
<feature type="region of interest" description="Disordered" evidence="1">
    <location>
        <begin position="1"/>
        <end position="20"/>
    </location>
</feature>
<dbReference type="Proteomes" id="UP001614391">
    <property type="component" value="Unassembled WGS sequence"/>
</dbReference>
<dbReference type="PANTHER" id="PTHR36840:SF1">
    <property type="entry name" value="BLL5714 PROTEIN"/>
    <property type="match status" value="1"/>
</dbReference>
<sequence>MSSENVPVPSAGPTRSGAGASVESTRHASWLELFFDLVAVAGVAQLAHLLHDAPPAGDLALYCVLYLAFWTAWMCFTTYGNVAAGTVHTRTVLMGMFGLAVMAAAVPEVREEHSRAFALAYVLVRVVASRVWQGRGEVLADWPTAQLTVGVLPWLVSLRVEGTGRYWLWAAGLAIDLGLTFAVSRNRMLAHARKEWEEHREERKRRDGTAPVAARFDPRHLDERLGLFTLIVLGEGVAQGVEAASEAQWDRRLAVLAVGSFLLLLVLWSLAVRRSCGVPLLGSGVLAPRFALPLHCVATGSLATLAASLGGTMKHAEGSLPPGTHHLLCGSVAVFLAVGLTAGAAAGRGKLWVAAVGGPMVVVPVLLAVFADGWNPEGLVLALFAAAYWPLAYDKRSRRRTAPSRRGEEGSSGKED</sequence>
<comment type="caution">
    <text evidence="3">The sequence shown here is derived from an EMBL/GenBank/DDBJ whole genome shotgun (WGS) entry which is preliminary data.</text>
</comment>
<gene>
    <name evidence="3" type="ORF">ACIGW0_23090</name>
</gene>
<dbReference type="RefSeq" id="WP_399617835.1">
    <property type="nucleotide sequence ID" value="NZ_JBITYT010000010.1"/>
</dbReference>
<dbReference type="InterPro" id="IPR010640">
    <property type="entry name" value="Low_temperature_requirement_A"/>
</dbReference>
<organism evidence="3 4">
    <name type="scientific">Streptomyces bikiniensis</name>
    <dbReference type="NCBI Taxonomy" id="1896"/>
    <lineage>
        <taxon>Bacteria</taxon>
        <taxon>Bacillati</taxon>
        <taxon>Actinomycetota</taxon>
        <taxon>Actinomycetes</taxon>
        <taxon>Kitasatosporales</taxon>
        <taxon>Streptomycetaceae</taxon>
        <taxon>Streptomyces</taxon>
    </lineage>
</organism>
<reference evidence="3 4" key="1">
    <citation type="submission" date="2024-10" db="EMBL/GenBank/DDBJ databases">
        <title>The Natural Products Discovery Center: Release of the First 8490 Sequenced Strains for Exploring Actinobacteria Biosynthetic Diversity.</title>
        <authorList>
            <person name="Kalkreuter E."/>
            <person name="Kautsar S.A."/>
            <person name="Yang D."/>
            <person name="Bader C.D."/>
            <person name="Teijaro C.N."/>
            <person name="Fluegel L."/>
            <person name="Davis C.M."/>
            <person name="Simpson J.R."/>
            <person name="Lauterbach L."/>
            <person name="Steele A.D."/>
            <person name="Gui C."/>
            <person name="Meng S."/>
            <person name="Li G."/>
            <person name="Viehrig K."/>
            <person name="Ye F."/>
            <person name="Su P."/>
            <person name="Kiefer A.F."/>
            <person name="Nichols A."/>
            <person name="Cepeda A.J."/>
            <person name="Yan W."/>
            <person name="Fan B."/>
            <person name="Jiang Y."/>
            <person name="Adhikari A."/>
            <person name="Zheng C.-J."/>
            <person name="Schuster L."/>
            <person name="Cowan T.M."/>
            <person name="Smanski M.J."/>
            <person name="Chevrette M.G."/>
            <person name="De Carvalho L.P.S."/>
            <person name="Shen B."/>
        </authorList>
    </citation>
    <scope>NUCLEOTIDE SEQUENCE [LARGE SCALE GENOMIC DNA]</scope>
    <source>
        <strain evidence="3 4">NPDC053346</strain>
    </source>
</reference>
<name>A0ABW8CXE2_STRBI</name>
<keyword evidence="2" id="KW-0812">Transmembrane</keyword>